<dbReference type="InterPro" id="IPR036779">
    <property type="entry name" value="LysM_dom_sf"/>
</dbReference>
<comment type="similarity">
    <text evidence="1">Belongs to the E.coli NlpD/Haemophilus LppB family.</text>
</comment>
<dbReference type="InterPro" id="IPR011055">
    <property type="entry name" value="Dup_hybrid_motif"/>
</dbReference>
<evidence type="ECO:0000256" key="2">
    <source>
        <dbReference type="SAM" id="MobiDB-lite"/>
    </source>
</evidence>
<dbReference type="Gene3D" id="3.10.350.10">
    <property type="entry name" value="LysM domain"/>
    <property type="match status" value="2"/>
</dbReference>
<dbReference type="Pfam" id="PF01551">
    <property type="entry name" value="Peptidase_M23"/>
    <property type="match status" value="1"/>
</dbReference>
<name>A0A3S0IG79_9PROT</name>
<dbReference type="OrthoDB" id="9795421at2"/>
<comment type="caution">
    <text evidence="4">The sequence shown here is derived from an EMBL/GenBank/DDBJ whole genome shotgun (WGS) entry which is preliminary data.</text>
</comment>
<dbReference type="EMBL" id="RXMA01000006">
    <property type="protein sequence ID" value="RTR21551.1"/>
    <property type="molecule type" value="Genomic_DNA"/>
</dbReference>
<dbReference type="InterPro" id="IPR018392">
    <property type="entry name" value="LysM"/>
</dbReference>
<dbReference type="SUPFAM" id="SSF54106">
    <property type="entry name" value="LysM domain"/>
    <property type="match status" value="2"/>
</dbReference>
<evidence type="ECO:0000313" key="5">
    <source>
        <dbReference type="Proteomes" id="UP000277007"/>
    </source>
</evidence>
<feature type="compositionally biased region" description="Pro residues" evidence="2">
    <location>
        <begin position="327"/>
        <end position="338"/>
    </location>
</feature>
<feature type="compositionally biased region" description="Low complexity" evidence="2">
    <location>
        <begin position="273"/>
        <end position="282"/>
    </location>
</feature>
<dbReference type="SMART" id="SM00257">
    <property type="entry name" value="LysM"/>
    <property type="match status" value="2"/>
</dbReference>
<dbReference type="PROSITE" id="PS51257">
    <property type="entry name" value="PROKAR_LIPOPROTEIN"/>
    <property type="match status" value="1"/>
</dbReference>
<keyword evidence="5" id="KW-1185">Reference proteome</keyword>
<protein>
    <submittedName>
        <fullName evidence="4">LysM peptidoglycan-binding domain-containing protein</fullName>
    </submittedName>
</protein>
<gene>
    <name evidence="4" type="ORF">EJ903_09125</name>
</gene>
<feature type="compositionally biased region" description="Low complexity" evidence="2">
    <location>
        <begin position="191"/>
        <end position="231"/>
    </location>
</feature>
<dbReference type="PROSITE" id="PS51782">
    <property type="entry name" value="LYSM"/>
    <property type="match status" value="2"/>
</dbReference>
<reference evidence="4 5" key="1">
    <citation type="submission" date="2018-12" db="EMBL/GenBank/DDBJ databases">
        <authorList>
            <person name="Yang Y."/>
        </authorList>
    </citation>
    <scope>NUCLEOTIDE SEQUENCE [LARGE SCALE GENOMIC DNA]</scope>
    <source>
        <strain evidence="4 5">L-25-5w-1</strain>
    </source>
</reference>
<evidence type="ECO:0000256" key="1">
    <source>
        <dbReference type="ARBA" id="ARBA00038420"/>
    </source>
</evidence>
<dbReference type="Proteomes" id="UP000277007">
    <property type="component" value="Unassembled WGS sequence"/>
</dbReference>
<feature type="compositionally biased region" description="Low complexity" evidence="2">
    <location>
        <begin position="167"/>
        <end position="184"/>
    </location>
</feature>
<dbReference type="SUPFAM" id="SSF51261">
    <property type="entry name" value="Duplicated hybrid motif"/>
    <property type="match status" value="1"/>
</dbReference>
<dbReference type="CDD" id="cd12797">
    <property type="entry name" value="M23_peptidase"/>
    <property type="match status" value="1"/>
</dbReference>
<dbReference type="RefSeq" id="WP_126614330.1">
    <property type="nucleotide sequence ID" value="NZ_JBHUCY010000003.1"/>
</dbReference>
<dbReference type="CDD" id="cd00118">
    <property type="entry name" value="LysM"/>
    <property type="match status" value="2"/>
</dbReference>
<feature type="compositionally biased region" description="Low complexity" evidence="2">
    <location>
        <begin position="295"/>
        <end position="312"/>
    </location>
</feature>
<feature type="compositionally biased region" description="Pro residues" evidence="2">
    <location>
        <begin position="283"/>
        <end position="294"/>
    </location>
</feature>
<feature type="region of interest" description="Disordered" evidence="2">
    <location>
        <begin position="131"/>
        <end position="379"/>
    </location>
</feature>
<feature type="domain" description="LysM" evidence="3">
    <location>
        <begin position="45"/>
        <end position="89"/>
    </location>
</feature>
<feature type="region of interest" description="Disordered" evidence="2">
    <location>
        <begin position="485"/>
        <end position="517"/>
    </location>
</feature>
<accession>A0A3S0IG79</accession>
<evidence type="ECO:0000259" key="3">
    <source>
        <dbReference type="PROSITE" id="PS51782"/>
    </source>
</evidence>
<dbReference type="GO" id="GO:0004222">
    <property type="term" value="F:metalloendopeptidase activity"/>
    <property type="evidence" value="ECO:0007669"/>
    <property type="project" value="TreeGrafter"/>
</dbReference>
<sequence length="517" mass="52067">MPARTRPFVAASLLVLSLAACERVGDLAPVINKSGLSPADAAVTDTILVQKGDSAYIVARRYNVPLRDLIDANRLSPPYKLEAGQKLVLPSARSYVVQRGDTLYGISRMHNVDVSELTRLNNLTPPYAVQPGQTLRLPGPGPGAATSTIVASAPESAPPTVTTLSEAPTSAAAPAANAGRGARSSIQAAELAPPGGSPSSTTAPPLAAPAAPTEPSAPVSGGASTVTVSSAPIPLTKPGTTPASTPAVDAEPVFQPGQSPVTLRPTAHKPDASADAAAAVPTPSVPAAPTPPSLPSGRSSVADSASADVASVPIPGAKPDFGKAPVAPTPAGPTPATAPPTNAAPTPSVKPTDSGKGSETKTAEANPDAAPPPRGGTRFLWPVKGRLISNYGPKPDGLHNDGLNIAAAKGTPVVAADNGIVAYAGNELRGFGNLLLVKHADGWITAYAHLDRIEVERGATVKRGQTIGRVGQTGSVTSPQLHFELRKGSQAVDPSGQMDRKPPVSEGAFRDGPPGPG</sequence>
<organism evidence="4 5">
    <name type="scientific">Azospirillum griseum</name>
    <dbReference type="NCBI Taxonomy" id="2496639"/>
    <lineage>
        <taxon>Bacteria</taxon>
        <taxon>Pseudomonadati</taxon>
        <taxon>Pseudomonadota</taxon>
        <taxon>Alphaproteobacteria</taxon>
        <taxon>Rhodospirillales</taxon>
        <taxon>Azospirillaceae</taxon>
        <taxon>Azospirillum</taxon>
    </lineage>
</organism>
<dbReference type="Gene3D" id="2.70.70.10">
    <property type="entry name" value="Glucose Permease (Domain IIA)"/>
    <property type="match status" value="1"/>
</dbReference>
<feature type="domain" description="LysM" evidence="3">
    <location>
        <begin position="93"/>
        <end position="137"/>
    </location>
</feature>
<proteinExistence type="inferred from homology"/>
<dbReference type="PANTHER" id="PTHR21666:SF263">
    <property type="entry name" value="MUREIN HYDROLASE ACTIVATOR NLPD"/>
    <property type="match status" value="1"/>
</dbReference>
<dbReference type="InterPro" id="IPR050570">
    <property type="entry name" value="Cell_wall_metabolism_enzyme"/>
</dbReference>
<evidence type="ECO:0000313" key="4">
    <source>
        <dbReference type="EMBL" id="RTR21551.1"/>
    </source>
</evidence>
<dbReference type="InterPro" id="IPR016047">
    <property type="entry name" value="M23ase_b-sheet_dom"/>
</dbReference>
<dbReference type="AlphaFoldDB" id="A0A3S0IG79"/>
<dbReference type="Pfam" id="PF01476">
    <property type="entry name" value="LysM"/>
    <property type="match status" value="2"/>
</dbReference>
<dbReference type="PANTHER" id="PTHR21666">
    <property type="entry name" value="PEPTIDASE-RELATED"/>
    <property type="match status" value="1"/>
</dbReference>